<feature type="active site" description="Nucleophile" evidence="3">
    <location>
        <position position="188"/>
    </location>
</feature>
<evidence type="ECO:0000259" key="7">
    <source>
        <dbReference type="Pfam" id="PF03065"/>
    </source>
</evidence>
<dbReference type="Pfam" id="PF00534">
    <property type="entry name" value="Glycos_transf_1"/>
    <property type="match status" value="1"/>
</dbReference>
<feature type="domain" description="Glycosyl transferase family 1" evidence="6">
    <location>
        <begin position="748"/>
        <end position="904"/>
    </location>
</feature>
<dbReference type="Pfam" id="PF09210">
    <property type="entry name" value="BE_C"/>
    <property type="match status" value="1"/>
</dbReference>
<evidence type="ECO:0000259" key="9">
    <source>
        <dbReference type="Pfam" id="PF13439"/>
    </source>
</evidence>
<feature type="binding site" evidence="4">
    <location>
        <position position="463"/>
    </location>
    <ligand>
        <name>substrate</name>
    </ligand>
</feature>
<dbReference type="InterPro" id="IPR028098">
    <property type="entry name" value="Glyco_trans_4-like_N"/>
</dbReference>
<protein>
    <submittedName>
        <fullName evidence="10">DUF1957 domain-containing protein</fullName>
    </submittedName>
</protein>
<dbReference type="Gene3D" id="1.20.1430.10">
    <property type="entry name" value="Families 57/38 glycoside transferase, middle domain"/>
    <property type="match status" value="1"/>
</dbReference>
<keyword evidence="11" id="KW-1185">Reference proteome</keyword>
<feature type="binding site" evidence="4">
    <location>
        <position position="257"/>
    </location>
    <ligand>
        <name>substrate</name>
    </ligand>
</feature>
<feature type="domain" description="Glycoside hydrolase family 57 N-terminal" evidence="7">
    <location>
        <begin position="7"/>
        <end position="396"/>
    </location>
</feature>
<dbReference type="CDD" id="cd10792">
    <property type="entry name" value="GH57N_AmyC_like"/>
    <property type="match status" value="1"/>
</dbReference>
<evidence type="ECO:0000256" key="5">
    <source>
        <dbReference type="RuleBase" id="RU361196"/>
    </source>
</evidence>
<evidence type="ECO:0000313" key="11">
    <source>
        <dbReference type="Proteomes" id="UP001154312"/>
    </source>
</evidence>
<dbReference type="Gene3D" id="3.20.110.10">
    <property type="entry name" value="Glycoside hydrolase 38, N terminal domain"/>
    <property type="match status" value="1"/>
</dbReference>
<dbReference type="CDD" id="cd03801">
    <property type="entry name" value="GT4_PimA-like"/>
    <property type="match status" value="1"/>
</dbReference>
<feature type="domain" description="1,4-alpha-glucan branching enzyme C-terminal" evidence="8">
    <location>
        <begin position="424"/>
        <end position="523"/>
    </location>
</feature>
<sequence>MVKGYLALALHAHLPYVRHPERENVLEERWLYEAITDAYIPLLQVFQGLIKDGVDFHLTMSMTPTLLSMLSDELLISRYMKHINGLIKLTEHEVERTGAQPEFNHLAVSYLKRFNDVRSFYLDCDCDLVRVFRELQESGHMEIITSAATHAFLPLVLSEEAIRAQVKTGISFYEKHFNRSPRGIWLPECGFKPGLDKILKECGLQYFFTESHGVENAQPAPVFGLLSPVLTPYGLAAFPRDVESSQQVWNARMGYPGDYDYREYYRDIGFELDEEAVASFIHPDGIRLNTGIKYFRITGHGEHKEPYNPDWAYTKAIRHAEHFLAERQKQVEYWAGQMGRQPVVSAPYDAELFGHWWYEGPLWLDQLFRKIYFDQEDVKTITPSKYLSLYKDYQVCELAMSSWGRNGYADVWLGEENDWVYPALHQAEKDLIRLANNMIRPQPFESRVLNQMARELMLAQSSDWAFIMDNKTVVDYAVKRTKYHVNRFSRLKVMIESGEIDEKWLSTVEQIDNIFPDVDYRDYRSNYPVYHFLAKRKSPRVLMLSWEFPPLVVGGISRHVYDLSRHLVKKGWEVHVVTSETGNTPHTEMVEGVHVHRVHVMKPDGDEFLHWVFQLNLMMIDSVQMLVDSGLDFDLIHAHDWLVGDAARSLKQRYGLPLIGTIHATEHGRNQGIHNDFQRNIHSQEWRLTYEAKRVIVCSTYMKREVLDIFQLPSEKVDIVPNGVDAGALCIKDTAFVQYSKEPYAGAHEKIILFFGRLVREKGVHTMIEAIPLILKECPDAKFVIVGKGPALPELERQAAKLDVEYKVLFTGFLTDEERNHLLNIASVCLFPSLYEPFGIAVLEAMAAGAPVVVSDVGGLGDIVQHGHNGLKMLPGDAASLSRQVIEIIKNEDLAHAMADIARKEIGRFDWHNIAEHTIGVYLKAMDRETEKSALTQAATITDQKSV</sequence>
<evidence type="ECO:0000256" key="1">
    <source>
        <dbReference type="ARBA" id="ARBA00006821"/>
    </source>
</evidence>
<dbReference type="Pfam" id="PF03065">
    <property type="entry name" value="Glyco_hydro_57"/>
    <property type="match status" value="1"/>
</dbReference>
<dbReference type="SUPFAM" id="SSF88713">
    <property type="entry name" value="Glycoside hydrolase/deacetylase"/>
    <property type="match status" value="1"/>
</dbReference>
<keyword evidence="2 5" id="KW-0119">Carbohydrate metabolism</keyword>
<dbReference type="PANTHER" id="PTHR41695">
    <property type="entry name" value="1,4-ALPHA-GLUCAN BRANCHING ENZYME RV3031-RELATED"/>
    <property type="match status" value="1"/>
</dbReference>
<dbReference type="Proteomes" id="UP001154312">
    <property type="component" value="Unassembled WGS sequence"/>
</dbReference>
<evidence type="ECO:0000313" key="10">
    <source>
        <dbReference type="EMBL" id="MDF9410019.1"/>
    </source>
</evidence>
<dbReference type="RefSeq" id="WP_277445561.1">
    <property type="nucleotide sequence ID" value="NZ_JAKOAV010000059.1"/>
</dbReference>
<dbReference type="Gene3D" id="3.40.50.2000">
    <property type="entry name" value="Glycogen Phosphorylase B"/>
    <property type="match status" value="2"/>
</dbReference>
<comment type="caution">
    <text evidence="10">The sequence shown here is derived from an EMBL/GenBank/DDBJ whole genome shotgun (WGS) entry which is preliminary data.</text>
</comment>
<dbReference type="PANTHER" id="PTHR41695:SF1">
    <property type="entry name" value="1,4-ALPHA-GLUCAN BRANCHING ENZYME TK1436"/>
    <property type="match status" value="1"/>
</dbReference>
<dbReference type="EMBL" id="JAKOAV010000059">
    <property type="protein sequence ID" value="MDF9410019.1"/>
    <property type="molecule type" value="Genomic_DNA"/>
</dbReference>
<dbReference type="SUPFAM" id="SSF88688">
    <property type="entry name" value="Families 57/38 glycoside transferase middle domain"/>
    <property type="match status" value="1"/>
</dbReference>
<evidence type="ECO:0000256" key="4">
    <source>
        <dbReference type="PIRSR" id="PIRSR640042-2"/>
    </source>
</evidence>
<feature type="binding site" evidence="4">
    <location>
        <position position="240"/>
    </location>
    <ligand>
        <name>substrate</name>
    </ligand>
</feature>
<evidence type="ECO:0000259" key="8">
    <source>
        <dbReference type="Pfam" id="PF09210"/>
    </source>
</evidence>
<dbReference type="AlphaFoldDB" id="A0A9X4H7S5"/>
<dbReference type="InterPro" id="IPR011330">
    <property type="entry name" value="Glyco_hydro/deAcase_b/a-brl"/>
</dbReference>
<dbReference type="InterPro" id="IPR015293">
    <property type="entry name" value="BE_C"/>
</dbReference>
<dbReference type="InterPro" id="IPR027291">
    <property type="entry name" value="Glyco_hydro_38_N_sf"/>
</dbReference>
<dbReference type="InterPro" id="IPR004300">
    <property type="entry name" value="Glyco_hydro_57_N"/>
</dbReference>
<reference evidence="10" key="1">
    <citation type="submission" date="2022-02" db="EMBL/GenBank/DDBJ databases">
        <authorList>
            <person name="Leng L."/>
        </authorList>
    </citation>
    <scope>NUCLEOTIDE SEQUENCE</scope>
    <source>
        <strain evidence="10">JI</strain>
    </source>
</reference>
<dbReference type="GO" id="GO:0003844">
    <property type="term" value="F:1,4-alpha-glucan branching enzyme activity"/>
    <property type="evidence" value="ECO:0007669"/>
    <property type="project" value="InterPro"/>
</dbReference>
<feature type="binding site" evidence="4">
    <location>
        <position position="403"/>
    </location>
    <ligand>
        <name>substrate</name>
    </ligand>
</feature>
<accession>A0A9X4H7S5</accession>
<comment type="similarity">
    <text evidence="1 5">Belongs to the glycosyl hydrolase 57 family.</text>
</comment>
<proteinExistence type="inferred from homology"/>
<dbReference type="SUPFAM" id="SSF53756">
    <property type="entry name" value="UDP-Glycosyltransferase/glycogen phosphorylase"/>
    <property type="match status" value="1"/>
</dbReference>
<evidence type="ECO:0000256" key="2">
    <source>
        <dbReference type="ARBA" id="ARBA00023277"/>
    </source>
</evidence>
<dbReference type="InterPro" id="IPR037090">
    <property type="entry name" value="57_glycoside_trans_central"/>
</dbReference>
<dbReference type="InterPro" id="IPR028995">
    <property type="entry name" value="Glyco_hydro_57/38_cen_sf"/>
</dbReference>
<dbReference type="GO" id="GO:0030979">
    <property type="term" value="P:alpha-glucan biosynthetic process"/>
    <property type="evidence" value="ECO:0007669"/>
    <property type="project" value="InterPro"/>
</dbReference>
<organism evidence="10 11">
    <name type="scientific">Pelotomaculum isophthalicicum JI</name>
    <dbReference type="NCBI Taxonomy" id="947010"/>
    <lineage>
        <taxon>Bacteria</taxon>
        <taxon>Bacillati</taxon>
        <taxon>Bacillota</taxon>
        <taxon>Clostridia</taxon>
        <taxon>Eubacteriales</taxon>
        <taxon>Desulfotomaculaceae</taxon>
        <taxon>Pelotomaculum</taxon>
    </lineage>
</organism>
<dbReference type="Pfam" id="PF13439">
    <property type="entry name" value="Glyco_transf_4"/>
    <property type="match status" value="1"/>
</dbReference>
<dbReference type="InterPro" id="IPR040042">
    <property type="entry name" value="Branching_enz_MT3115-like"/>
</dbReference>
<dbReference type="GO" id="GO:0005576">
    <property type="term" value="C:extracellular region"/>
    <property type="evidence" value="ECO:0007669"/>
    <property type="project" value="TreeGrafter"/>
</dbReference>
<feature type="active site" description="Proton donor" evidence="3">
    <location>
        <position position="349"/>
    </location>
</feature>
<evidence type="ECO:0000256" key="3">
    <source>
        <dbReference type="PIRSR" id="PIRSR640042-1"/>
    </source>
</evidence>
<dbReference type="InterPro" id="IPR001296">
    <property type="entry name" value="Glyco_trans_1"/>
</dbReference>
<feature type="domain" description="Glycosyltransferase subfamily 4-like N-terminal" evidence="9">
    <location>
        <begin position="553"/>
        <end position="726"/>
    </location>
</feature>
<gene>
    <name evidence="10" type="ORF">L7E55_17010</name>
</gene>
<name>A0A9X4H7S5_9FIRM</name>
<evidence type="ECO:0000259" key="6">
    <source>
        <dbReference type="Pfam" id="PF00534"/>
    </source>
</evidence>